<dbReference type="EMBL" id="PDCK01000045">
    <property type="protein sequence ID" value="PRQ17610.1"/>
    <property type="molecule type" value="Genomic_DNA"/>
</dbReference>
<dbReference type="Proteomes" id="UP000238479">
    <property type="component" value="Chromosome 7"/>
</dbReference>
<sequence length="207" mass="23099">MAAVVNLSSIAPSQRMCSKPMAGPAIGSLTIKRTCKFVRQNRADAKPHGIYVKRKAEKNLSNISGLFPIMAARTISTFSSGSLSPSDMINDFYKCINEKNLKQLGHYISSECCIEECSFSTPLQGKKVIMNFFEELTAAMGNNIKFSIQHVCEGGDQLTAAANWHMEWKNKQIPFTRGCSFFEYSKEGEKLIIKYTNKFSILTSNLI</sequence>
<feature type="domain" description="SnoaL-like" evidence="1">
    <location>
        <begin position="90"/>
        <end position="188"/>
    </location>
</feature>
<dbReference type="AlphaFoldDB" id="A0A2P6P6Q6"/>
<protein>
    <submittedName>
        <fullName evidence="2">Putative NTF2-like domain-containing protein</fullName>
    </submittedName>
</protein>
<organism evidence="2 3">
    <name type="scientific">Rosa chinensis</name>
    <name type="common">China rose</name>
    <dbReference type="NCBI Taxonomy" id="74649"/>
    <lineage>
        <taxon>Eukaryota</taxon>
        <taxon>Viridiplantae</taxon>
        <taxon>Streptophyta</taxon>
        <taxon>Embryophyta</taxon>
        <taxon>Tracheophyta</taxon>
        <taxon>Spermatophyta</taxon>
        <taxon>Magnoliopsida</taxon>
        <taxon>eudicotyledons</taxon>
        <taxon>Gunneridae</taxon>
        <taxon>Pentapetalae</taxon>
        <taxon>rosids</taxon>
        <taxon>fabids</taxon>
        <taxon>Rosales</taxon>
        <taxon>Rosaceae</taxon>
        <taxon>Rosoideae</taxon>
        <taxon>Rosoideae incertae sedis</taxon>
        <taxon>Rosa</taxon>
    </lineage>
</organism>
<gene>
    <name evidence="2" type="ORF">RchiOBHm_Chr7g0196861</name>
</gene>
<dbReference type="Gramene" id="PRQ17610">
    <property type="protein sequence ID" value="PRQ17610"/>
    <property type="gene ID" value="RchiOBHm_Chr7g0196861"/>
</dbReference>
<proteinExistence type="predicted"/>
<dbReference type="Pfam" id="PF12680">
    <property type="entry name" value="SnoaL_2"/>
    <property type="match status" value="1"/>
</dbReference>
<comment type="caution">
    <text evidence="2">The sequence shown here is derived from an EMBL/GenBank/DDBJ whole genome shotgun (WGS) entry which is preliminary data.</text>
</comment>
<dbReference type="SUPFAM" id="SSF54427">
    <property type="entry name" value="NTF2-like"/>
    <property type="match status" value="1"/>
</dbReference>
<dbReference type="Gene3D" id="3.10.450.50">
    <property type="match status" value="1"/>
</dbReference>
<evidence type="ECO:0000313" key="3">
    <source>
        <dbReference type="Proteomes" id="UP000238479"/>
    </source>
</evidence>
<reference evidence="2 3" key="1">
    <citation type="journal article" date="2018" name="Nat. Genet.">
        <title>The Rosa genome provides new insights in the design of modern roses.</title>
        <authorList>
            <person name="Bendahmane M."/>
        </authorList>
    </citation>
    <scope>NUCLEOTIDE SEQUENCE [LARGE SCALE GENOMIC DNA]</scope>
    <source>
        <strain evidence="3">cv. Old Blush</strain>
    </source>
</reference>
<evidence type="ECO:0000259" key="1">
    <source>
        <dbReference type="Pfam" id="PF12680"/>
    </source>
</evidence>
<keyword evidence="3" id="KW-1185">Reference proteome</keyword>
<dbReference type="PANTHER" id="PTHR33698">
    <property type="entry name" value="NUCLEAR TRANSPORT FACTOR 2 (NTF2)-LIKE PROTEIN"/>
    <property type="match status" value="1"/>
</dbReference>
<dbReference type="PANTHER" id="PTHR33698:SF1">
    <property type="entry name" value="NUCLEAR TRANSPORT FACTOR 2 (NTF2) FAMILY PROTEIN"/>
    <property type="match status" value="1"/>
</dbReference>
<dbReference type="InterPro" id="IPR037401">
    <property type="entry name" value="SnoaL-like"/>
</dbReference>
<evidence type="ECO:0000313" key="2">
    <source>
        <dbReference type="EMBL" id="PRQ17610.1"/>
    </source>
</evidence>
<dbReference type="InterPro" id="IPR032710">
    <property type="entry name" value="NTF2-like_dom_sf"/>
</dbReference>
<accession>A0A2P6P6Q6</accession>
<name>A0A2P6P6Q6_ROSCH</name>